<accession>A0ABP9PGT0</accession>
<comment type="caution">
    <text evidence="1">The sequence shown here is derived from an EMBL/GenBank/DDBJ whole genome shotgun (WGS) entry which is preliminary data.</text>
</comment>
<dbReference type="EMBL" id="BAABIA010000009">
    <property type="protein sequence ID" value="GAA5146357.1"/>
    <property type="molecule type" value="Genomic_DNA"/>
</dbReference>
<proteinExistence type="predicted"/>
<protein>
    <submittedName>
        <fullName evidence="1">Uncharacterized protein</fullName>
    </submittedName>
</protein>
<name>A0ABP9PGT0_9BACT</name>
<sequence>MWLCTQLGFLSIVRKEPDTFHIRARCREDLDQLGAACTGTPIASYAGSDYPWRILCPAADLPRFMSALTTSIDYGNFKSAIALSPTHRPNSPPTTTSTTV</sequence>
<dbReference type="RefSeq" id="WP_345738109.1">
    <property type="nucleotide sequence ID" value="NZ_BAABIA010000009.1"/>
</dbReference>
<keyword evidence="2" id="KW-1185">Reference proteome</keyword>
<evidence type="ECO:0000313" key="1">
    <source>
        <dbReference type="EMBL" id="GAA5146357.1"/>
    </source>
</evidence>
<dbReference type="Proteomes" id="UP001499852">
    <property type="component" value="Unassembled WGS sequence"/>
</dbReference>
<organism evidence="1 2">
    <name type="scientific">Prosthecobacter algae</name>
    <dbReference type="NCBI Taxonomy" id="1144682"/>
    <lineage>
        <taxon>Bacteria</taxon>
        <taxon>Pseudomonadati</taxon>
        <taxon>Verrucomicrobiota</taxon>
        <taxon>Verrucomicrobiia</taxon>
        <taxon>Verrucomicrobiales</taxon>
        <taxon>Verrucomicrobiaceae</taxon>
        <taxon>Prosthecobacter</taxon>
    </lineage>
</organism>
<evidence type="ECO:0000313" key="2">
    <source>
        <dbReference type="Proteomes" id="UP001499852"/>
    </source>
</evidence>
<reference evidence="2" key="1">
    <citation type="journal article" date="2019" name="Int. J. Syst. Evol. Microbiol.">
        <title>The Global Catalogue of Microorganisms (GCM) 10K type strain sequencing project: providing services to taxonomists for standard genome sequencing and annotation.</title>
        <authorList>
            <consortium name="The Broad Institute Genomics Platform"/>
            <consortium name="The Broad Institute Genome Sequencing Center for Infectious Disease"/>
            <person name="Wu L."/>
            <person name="Ma J."/>
        </authorList>
    </citation>
    <scope>NUCLEOTIDE SEQUENCE [LARGE SCALE GENOMIC DNA]</scope>
    <source>
        <strain evidence="2">JCM 18053</strain>
    </source>
</reference>
<gene>
    <name evidence="1" type="ORF">GCM10023213_39270</name>
</gene>